<proteinExistence type="predicted"/>
<dbReference type="Proteomes" id="UP000070675">
    <property type="component" value="Unassembled WGS sequence"/>
</dbReference>
<dbReference type="InterPro" id="IPR001602">
    <property type="entry name" value="UPF0047_YjbQ-like"/>
</dbReference>
<evidence type="ECO:0008006" key="3">
    <source>
        <dbReference type="Google" id="ProtNLM"/>
    </source>
</evidence>
<organism evidence="1 2">
    <name type="scientific">Atopobium deltae</name>
    <dbReference type="NCBI Taxonomy" id="1393034"/>
    <lineage>
        <taxon>Bacteria</taxon>
        <taxon>Bacillati</taxon>
        <taxon>Actinomycetota</taxon>
        <taxon>Coriobacteriia</taxon>
        <taxon>Coriobacteriales</taxon>
        <taxon>Atopobiaceae</taxon>
        <taxon>Atopobium</taxon>
    </lineage>
</organism>
<dbReference type="SUPFAM" id="SSF111038">
    <property type="entry name" value="YjbQ-like"/>
    <property type="match status" value="1"/>
</dbReference>
<comment type="caution">
    <text evidence="1">The sequence shown here is derived from an EMBL/GenBank/DDBJ whole genome shotgun (WGS) entry which is preliminary data.</text>
</comment>
<accession>A0A133XWF6</accession>
<evidence type="ECO:0000313" key="1">
    <source>
        <dbReference type="EMBL" id="KXB35264.1"/>
    </source>
</evidence>
<dbReference type="RefSeq" id="WP_066304747.1">
    <property type="nucleotide sequence ID" value="NZ_KQ959486.1"/>
</dbReference>
<reference evidence="2" key="1">
    <citation type="submission" date="2016-01" db="EMBL/GenBank/DDBJ databases">
        <authorList>
            <person name="Mitreva M."/>
            <person name="Pepin K.H."/>
            <person name="Mihindukulasuriya K.A."/>
            <person name="Fulton R."/>
            <person name="Fronick C."/>
            <person name="O'Laughlin M."/>
            <person name="Miner T."/>
            <person name="Herter B."/>
            <person name="Rosa B.A."/>
            <person name="Cordes M."/>
            <person name="Tomlinson C."/>
            <person name="Wollam A."/>
            <person name="Palsikar V.B."/>
            <person name="Mardis E.R."/>
            <person name="Wilson R.K."/>
        </authorList>
    </citation>
    <scope>NUCLEOTIDE SEQUENCE [LARGE SCALE GENOMIC DNA]</scope>
    <source>
        <strain evidence="2">DNF00019</strain>
    </source>
</reference>
<dbReference type="InterPro" id="IPR035917">
    <property type="entry name" value="YjbQ-like_sf"/>
</dbReference>
<evidence type="ECO:0000313" key="2">
    <source>
        <dbReference type="Proteomes" id="UP000070675"/>
    </source>
</evidence>
<name>A0A133XWF6_9ACTN</name>
<dbReference type="EMBL" id="LSCR01000005">
    <property type="protein sequence ID" value="KXB35264.1"/>
    <property type="molecule type" value="Genomic_DNA"/>
</dbReference>
<dbReference type="OrthoDB" id="9801725at2"/>
<dbReference type="PATRIC" id="fig|1393034.3.peg.335"/>
<dbReference type="STRING" id="1393034.HMPREF3192_00342"/>
<dbReference type="AlphaFoldDB" id="A0A133XWF6"/>
<gene>
    <name evidence="1" type="ORF">HMPREF3192_00342</name>
</gene>
<protein>
    <recommendedName>
        <fullName evidence="3">Secondary thiamine-phosphate synthase enzyme</fullName>
    </recommendedName>
</protein>
<sequence length="173" mass="19081">MTVYKGLVTVQTLADKPTYLDITKKVGEIVAASGIKEGTVTVISCHTTCALFSDEHDHDRTGSGDLFLHADLNDGLQKIFPEQKNWSTYRYPGEKHFEAVESWPDAASYLPGGDRTLLWNGDAHLRATLLGGSCVFEVAGGKLQMNGLASIFFVDYDRTRERTRKAKVIVIGE</sequence>
<dbReference type="Gene3D" id="2.60.120.460">
    <property type="entry name" value="YjbQ-like"/>
    <property type="match status" value="1"/>
</dbReference>
<keyword evidence="2" id="KW-1185">Reference proteome</keyword>
<dbReference type="Pfam" id="PF01894">
    <property type="entry name" value="YjbQ"/>
    <property type="match status" value="1"/>
</dbReference>